<keyword evidence="4" id="KW-1185">Reference proteome</keyword>
<accession>A0ABX1AJC0</accession>
<evidence type="ECO:0000313" key="3">
    <source>
        <dbReference type="EMBL" id="NJP65488.1"/>
    </source>
</evidence>
<name>A0ABX1AJC0_9ACTN</name>
<dbReference type="Proteomes" id="UP000746503">
    <property type="component" value="Unassembled WGS sequence"/>
</dbReference>
<feature type="transmembrane region" description="Helical" evidence="2">
    <location>
        <begin position="35"/>
        <end position="52"/>
    </location>
</feature>
<evidence type="ECO:0000256" key="1">
    <source>
        <dbReference type="SAM" id="MobiDB-lite"/>
    </source>
</evidence>
<protein>
    <submittedName>
        <fullName evidence="3">Uncharacterized protein</fullName>
    </submittedName>
</protein>
<dbReference type="RefSeq" id="WP_167932011.1">
    <property type="nucleotide sequence ID" value="NZ_JAAVJB010000016.1"/>
</dbReference>
<feature type="region of interest" description="Disordered" evidence="1">
    <location>
        <begin position="137"/>
        <end position="166"/>
    </location>
</feature>
<gene>
    <name evidence="3" type="ORF">HCJ92_04095</name>
</gene>
<organism evidence="3 4">
    <name type="scientific">Streptomyces spiramenti</name>
    <dbReference type="NCBI Taxonomy" id="2720606"/>
    <lineage>
        <taxon>Bacteria</taxon>
        <taxon>Bacillati</taxon>
        <taxon>Actinomycetota</taxon>
        <taxon>Actinomycetes</taxon>
        <taxon>Kitasatosporales</taxon>
        <taxon>Streptomycetaceae</taxon>
        <taxon>Streptomyces</taxon>
    </lineage>
</organism>
<reference evidence="3 4" key="1">
    <citation type="submission" date="2020-03" db="EMBL/GenBank/DDBJ databases">
        <title>Draft genome of Streptomyces sp. ventii, isolated from the Axial Seamount in the Pacific Ocean, and resequencing of the two type strains Streptomyces lonarensis strain NCL 716 and Streptomyces bohaiensis strain 11A07.</title>
        <authorList>
            <person name="Loughran R.M."/>
            <person name="Pfannmuller K.M."/>
            <person name="Wasson B.J."/>
            <person name="Deadmond M.C."/>
            <person name="Paddock B.E."/>
            <person name="Koyack M.J."/>
            <person name="Gallegos D.A."/>
            <person name="Mitchell E.A."/>
            <person name="Ushijima B."/>
            <person name="Saw J.H."/>
            <person name="Mcphail K.L."/>
            <person name="Videau P."/>
        </authorList>
    </citation>
    <scope>NUCLEOTIDE SEQUENCE [LARGE SCALE GENOMIC DNA]</scope>
    <source>
        <strain evidence="4">5675061</strain>
    </source>
</reference>
<sequence length="166" mass="17153">MNGRRVVLLPGVILLLAGVAGVVLGATGASRTVVLLVGAGVAVAMGGAAVLWRRSRSGDWTGTTYPLPRAVRLIARFNRGLFTVLTLVWAVLLVWAAVGGDAPLSVLWTVGQLALAAQLAALNHTLLRRDARARDAVDSTANGGERQRDDATVEGRTAPGGDAAPE</sequence>
<feature type="transmembrane region" description="Helical" evidence="2">
    <location>
        <begin position="104"/>
        <end position="122"/>
    </location>
</feature>
<evidence type="ECO:0000256" key="2">
    <source>
        <dbReference type="SAM" id="Phobius"/>
    </source>
</evidence>
<keyword evidence="2" id="KW-1133">Transmembrane helix</keyword>
<keyword evidence="2" id="KW-0472">Membrane</keyword>
<keyword evidence="2" id="KW-0812">Transmembrane</keyword>
<dbReference type="EMBL" id="JAAVJB010000016">
    <property type="protein sequence ID" value="NJP65488.1"/>
    <property type="molecule type" value="Genomic_DNA"/>
</dbReference>
<comment type="caution">
    <text evidence="3">The sequence shown here is derived from an EMBL/GenBank/DDBJ whole genome shotgun (WGS) entry which is preliminary data.</text>
</comment>
<feature type="transmembrane region" description="Helical" evidence="2">
    <location>
        <begin position="73"/>
        <end position="98"/>
    </location>
</feature>
<proteinExistence type="predicted"/>
<evidence type="ECO:0000313" key="4">
    <source>
        <dbReference type="Proteomes" id="UP000746503"/>
    </source>
</evidence>